<evidence type="ECO:0000313" key="2">
    <source>
        <dbReference type="EMBL" id="CAE7589713.1"/>
    </source>
</evidence>
<dbReference type="OrthoDB" id="10377916at2759"/>
<dbReference type="AlphaFoldDB" id="A0A812UXQ6"/>
<keyword evidence="3" id="KW-1185">Reference proteome</keyword>
<evidence type="ECO:0000256" key="1">
    <source>
        <dbReference type="SAM" id="MobiDB-lite"/>
    </source>
</evidence>
<organism evidence="2 3">
    <name type="scientific">Symbiodinium necroappetens</name>
    <dbReference type="NCBI Taxonomy" id="1628268"/>
    <lineage>
        <taxon>Eukaryota</taxon>
        <taxon>Sar</taxon>
        <taxon>Alveolata</taxon>
        <taxon>Dinophyceae</taxon>
        <taxon>Suessiales</taxon>
        <taxon>Symbiodiniaceae</taxon>
        <taxon>Symbiodinium</taxon>
    </lineage>
</organism>
<dbReference type="EMBL" id="CAJNJA010027950">
    <property type="protein sequence ID" value="CAE7589713.1"/>
    <property type="molecule type" value="Genomic_DNA"/>
</dbReference>
<comment type="caution">
    <text evidence="2">The sequence shown here is derived from an EMBL/GenBank/DDBJ whole genome shotgun (WGS) entry which is preliminary data.</text>
</comment>
<sequence>MAPKRMLEKGTGSGCRYGTDRAAGRDRQVIYVHTRQERIGGNRCMDNLGMLKEVLRLVRKRKHGSTPVLVLDIRRSRSRRLWLFVFDSLGCGHGSVSTLPKILSSDGSLAHAGTRKLSRAVLLECGCYVWTP</sequence>
<gene>
    <name evidence="2" type="ORF">SNEC2469_LOCUS17039</name>
</gene>
<accession>A0A812UXQ6</accession>
<protein>
    <submittedName>
        <fullName evidence="2">Uncharacterized protein</fullName>
    </submittedName>
</protein>
<reference evidence="2" key="1">
    <citation type="submission" date="2021-02" db="EMBL/GenBank/DDBJ databases">
        <authorList>
            <person name="Dougan E. K."/>
            <person name="Rhodes N."/>
            <person name="Thang M."/>
            <person name="Chan C."/>
        </authorList>
    </citation>
    <scope>NUCLEOTIDE SEQUENCE</scope>
</reference>
<name>A0A812UXQ6_9DINO</name>
<dbReference type="Proteomes" id="UP000601435">
    <property type="component" value="Unassembled WGS sequence"/>
</dbReference>
<proteinExistence type="predicted"/>
<feature type="region of interest" description="Disordered" evidence="1">
    <location>
        <begin position="1"/>
        <end position="20"/>
    </location>
</feature>
<evidence type="ECO:0000313" key="3">
    <source>
        <dbReference type="Proteomes" id="UP000601435"/>
    </source>
</evidence>